<accession>A0A7H8QK09</accession>
<feature type="domain" description="Aminoglycoside phosphotransferase" evidence="1">
    <location>
        <begin position="597"/>
        <end position="794"/>
    </location>
</feature>
<dbReference type="AlphaFoldDB" id="A0A7H8QK09"/>
<dbReference type="Proteomes" id="UP000509510">
    <property type="component" value="Chromosome I"/>
</dbReference>
<dbReference type="InterPro" id="IPR051678">
    <property type="entry name" value="AGP_Transferase"/>
</dbReference>
<dbReference type="SUPFAM" id="SSF118310">
    <property type="entry name" value="AN1-like Zinc finger"/>
    <property type="match status" value="2"/>
</dbReference>
<organism evidence="2 3">
    <name type="scientific">Talaromyces rugulosus</name>
    <name type="common">Penicillium rugulosum</name>
    <dbReference type="NCBI Taxonomy" id="121627"/>
    <lineage>
        <taxon>Eukaryota</taxon>
        <taxon>Fungi</taxon>
        <taxon>Dikarya</taxon>
        <taxon>Ascomycota</taxon>
        <taxon>Pezizomycotina</taxon>
        <taxon>Eurotiomycetes</taxon>
        <taxon>Eurotiomycetidae</taxon>
        <taxon>Eurotiales</taxon>
        <taxon>Trichocomaceae</taxon>
        <taxon>Talaromyces</taxon>
        <taxon>Talaromyces sect. Islandici</taxon>
    </lineage>
</organism>
<dbReference type="Gene3D" id="4.10.1110.10">
    <property type="entry name" value="AN1-like Zinc finger"/>
    <property type="match status" value="1"/>
</dbReference>
<dbReference type="InterPro" id="IPR002575">
    <property type="entry name" value="Aminoglycoside_PTrfase"/>
</dbReference>
<dbReference type="OrthoDB" id="5327538at2759"/>
<gene>
    <name evidence="2" type="ORF">TRUGW13939_00971</name>
</gene>
<dbReference type="InterPro" id="IPR011009">
    <property type="entry name" value="Kinase-like_dom_sf"/>
</dbReference>
<protein>
    <recommendedName>
        <fullName evidence="1">Aminoglycoside phosphotransferase domain-containing protein</fullName>
    </recommendedName>
</protein>
<dbReference type="SUPFAM" id="SSF56112">
    <property type="entry name" value="Protein kinase-like (PK-like)"/>
    <property type="match status" value="2"/>
</dbReference>
<keyword evidence="3" id="KW-1185">Reference proteome</keyword>
<dbReference type="RefSeq" id="XP_035340070.1">
    <property type="nucleotide sequence ID" value="XM_035484177.1"/>
</dbReference>
<feature type="domain" description="Aminoglycoside phosphotransferase" evidence="1">
    <location>
        <begin position="143"/>
        <end position="333"/>
    </location>
</feature>
<evidence type="ECO:0000313" key="2">
    <source>
        <dbReference type="EMBL" id="QKX53891.1"/>
    </source>
</evidence>
<sequence length="901" mass="101038">MSISAEEFRFWDCSIDDCPNPSAIDIGSCERCQQHFCSTHVDSPLHRCDKGFIDDATWDATQIEELESLHRRVNYESLLRRASLLKRGIPCQLDDTDPLGRSLLGGMHVHRRIVFADRSSWLARLPRQNFTSFSDETTNNMLLSECATLQWLSRIQDVPTPKVHGYGLRNDPQNDVGAAYMLIDEMPGRPLLYLEPTPEQLEKVYRSLARILRILSEHPCEKIGSLTYDSSGEICVGHIAGDRAGTLPPLGPFSNAVDYYLFSSYAADAYLIYKYIAKLAVERRFNCFENDLDNGPFFLKHMDDKGDHIMVDDEFNVVGLIDWSFARTVPIYEAFGPSLVSADMSSIYSGIAGRGDQDKALQYALESECQHLGRFAAAPDLIRRLCFGLGTGMNFSWKEALDVFQGMVNTVDGTSEVLDWEKWRTTHLSQFSNDHTLQQLAESAVNGEESKLEGKQKHNPFRFATCSVPECDKAGVRGASCSMCQRHLRAIHQDKNFHTCPSMSELNDEAWEKAINDEVEVLLSEINVSELTKRATSLNGGKHCRLQPGKHIGAGSLMGCANYHAILIFDDGEERLARIPRTGFSDVPMDLVEYLVASEYATLKFLESTRLPSPKAFGYGILSDTANAVGVNYILMEKLPGKPYYPYLATPDQQSRVISQVADFLIELSKYPLPHAGSPLSTEGSINVGPVVSNRFVSLGKYGPFDSAVEYFTGITDEYLSLIADKQIYDQYPKEAFLFYKLLHRHAADLCCNETRGAFYLKHVDDKGDHLLIDNDYNVTGIIDWQFARVVPACEAFGPSLVTADLGALYSGTASLSEDDKTLLQELKLKGRDDLAVYTGDFDPVRRFHMGLASGFNRDEACDLIKGMLVSLGEEPMDIDSWIEQESEKCRDDYRWNLIFS</sequence>
<reference evidence="3" key="1">
    <citation type="submission" date="2020-06" db="EMBL/GenBank/DDBJ databases">
        <title>A chromosome-scale genome assembly of Talaromyces rugulosus W13939.</title>
        <authorList>
            <person name="Wang B."/>
            <person name="Guo L."/>
            <person name="Ye K."/>
            <person name="Wang L."/>
        </authorList>
    </citation>
    <scope>NUCLEOTIDE SEQUENCE [LARGE SCALE GENOMIC DNA]</scope>
    <source>
        <strain evidence="3">W13939</strain>
    </source>
</reference>
<name>A0A7H8QK09_TALRU</name>
<evidence type="ECO:0000313" key="3">
    <source>
        <dbReference type="Proteomes" id="UP000509510"/>
    </source>
</evidence>
<dbReference type="Pfam" id="PF01636">
    <property type="entry name" value="APH"/>
    <property type="match status" value="2"/>
</dbReference>
<dbReference type="InterPro" id="IPR035896">
    <property type="entry name" value="AN1-like_Znf"/>
</dbReference>
<dbReference type="PANTHER" id="PTHR21310">
    <property type="entry name" value="AMINOGLYCOSIDE PHOSPHOTRANSFERASE-RELATED-RELATED"/>
    <property type="match status" value="1"/>
</dbReference>
<dbReference type="PANTHER" id="PTHR21310:SF15">
    <property type="entry name" value="AMINOGLYCOSIDE PHOSPHOTRANSFERASE DOMAIN-CONTAINING PROTEIN"/>
    <property type="match status" value="1"/>
</dbReference>
<proteinExistence type="predicted"/>
<dbReference type="EMBL" id="CP055898">
    <property type="protein sequence ID" value="QKX53891.1"/>
    <property type="molecule type" value="Genomic_DNA"/>
</dbReference>
<dbReference type="GeneID" id="55988484"/>
<evidence type="ECO:0000259" key="1">
    <source>
        <dbReference type="Pfam" id="PF01636"/>
    </source>
</evidence>
<dbReference type="KEGG" id="trg:TRUGW13939_00971"/>